<evidence type="ECO:0000313" key="3">
    <source>
        <dbReference type="Proteomes" id="UP000033066"/>
    </source>
</evidence>
<dbReference type="InterPro" id="IPR046139">
    <property type="entry name" value="DUF6141"/>
</dbReference>
<dbReference type="HOGENOM" id="CLU_112305_0_0_2"/>
<evidence type="ECO:0000256" key="1">
    <source>
        <dbReference type="SAM" id="Phobius"/>
    </source>
</evidence>
<keyword evidence="3" id="KW-1185">Reference proteome</keyword>
<evidence type="ECO:0008006" key="4">
    <source>
        <dbReference type="Google" id="ProtNLM"/>
    </source>
</evidence>
<evidence type="ECO:0000313" key="2">
    <source>
        <dbReference type="EMBL" id="AKB81039.1"/>
    </source>
</evidence>
<keyword evidence="1" id="KW-0472">Membrane</keyword>
<keyword evidence="1" id="KW-1133">Transmembrane helix</keyword>
<name>A0A0E3SFE7_METBA</name>
<proteinExistence type="predicted"/>
<gene>
    <name evidence="2" type="ORF">MSBR3_0461</name>
</gene>
<dbReference type="KEGG" id="mbak:MSBR3_0461"/>
<accession>A0A0E3SFE7</accession>
<dbReference type="OrthoDB" id="132173at2157"/>
<dbReference type="AlphaFoldDB" id="A0A0E3SFE7"/>
<feature type="transmembrane region" description="Helical" evidence="1">
    <location>
        <begin position="54"/>
        <end position="73"/>
    </location>
</feature>
<dbReference type="GeneID" id="24787925"/>
<dbReference type="RefSeq" id="WP_196296993.1">
    <property type="nucleotide sequence ID" value="NZ_CP009517.1"/>
</dbReference>
<protein>
    <recommendedName>
        <fullName evidence="4">DUF304 domain-containing protein</fullName>
    </recommendedName>
</protein>
<dbReference type="EMBL" id="CP009517">
    <property type="protein sequence ID" value="AKB81039.1"/>
    <property type="molecule type" value="Genomic_DNA"/>
</dbReference>
<reference evidence="2" key="1">
    <citation type="submission" date="2014-07" db="EMBL/GenBank/DDBJ databases">
        <title>Methanogenic archaea and the global carbon cycle.</title>
        <authorList>
            <person name="Henriksen J.R."/>
            <person name="Luke J."/>
            <person name="Reinhart S."/>
            <person name="Benedict M.N."/>
            <person name="Youngblut N.D."/>
            <person name="Metcalf M.E."/>
            <person name="Whitaker R.J."/>
            <person name="Metcalf W.W."/>
        </authorList>
    </citation>
    <scope>NUCLEOTIDE SEQUENCE [LARGE SCALE GENOMIC DNA]</scope>
    <source>
        <strain evidence="2">3</strain>
    </source>
</reference>
<organism evidence="2 3">
    <name type="scientific">Methanosarcina barkeri 3</name>
    <dbReference type="NCBI Taxonomy" id="1434107"/>
    <lineage>
        <taxon>Archaea</taxon>
        <taxon>Methanobacteriati</taxon>
        <taxon>Methanobacteriota</taxon>
        <taxon>Stenosarchaea group</taxon>
        <taxon>Methanomicrobia</taxon>
        <taxon>Methanosarcinales</taxon>
        <taxon>Methanosarcinaceae</taxon>
        <taxon>Methanosarcina</taxon>
    </lineage>
</organism>
<dbReference type="Pfam" id="PF19638">
    <property type="entry name" value="DUF6141"/>
    <property type="match status" value="1"/>
</dbReference>
<feature type="transmembrane region" description="Helical" evidence="1">
    <location>
        <begin position="20"/>
        <end position="42"/>
    </location>
</feature>
<dbReference type="Proteomes" id="UP000033066">
    <property type="component" value="Chromosome"/>
</dbReference>
<sequence>MEQPKVNVIFREVQDLRNNFFLVSVLYPALLLWYVEIHSLIFGKPAGISNVPGTYLFALWIVFGLFFPLMFYYTKYITEVRSDGIYIQLVPLNLSSKKIPLYVVEDCKIKVYNPLTGKESDVSPDVSQSSKKVSPVVIIKLISGERMLLSSRKPEELCSAIKQATAEY</sequence>
<keyword evidence="1" id="KW-0812">Transmembrane</keyword>
<dbReference type="PATRIC" id="fig|1434107.4.peg.608"/>